<name>A0A1B0CG46_LUTLO</name>
<dbReference type="Proteomes" id="UP000092461">
    <property type="component" value="Unassembled WGS sequence"/>
</dbReference>
<dbReference type="AlphaFoldDB" id="A0A1B0CG46"/>
<dbReference type="EMBL" id="AJWK01010740">
    <property type="status" value="NOT_ANNOTATED_CDS"/>
    <property type="molecule type" value="Genomic_DNA"/>
</dbReference>
<dbReference type="EnsemblMetazoa" id="LLOJ003347-RA">
    <property type="protein sequence ID" value="LLOJ003347-PA"/>
    <property type="gene ID" value="LLOJ003347"/>
</dbReference>
<dbReference type="EMBL" id="AJWK01010741">
    <property type="status" value="NOT_ANNOTATED_CDS"/>
    <property type="molecule type" value="Genomic_DNA"/>
</dbReference>
<sequence length="174" mass="20574">MIYILEELDGKLNKTLIDNLLNPTKTKKYLPIKCGRWRVRANETKSVHVTFTTRKGSCPPITLNNKQIPQADEVRYLGLHLDKRLTWHKHIWTKRKQLGLRMRDMYWYMGRKSKLSTYNKVLLYKTVIVPIWSYGCQLWGSACSSSVDILERFQSKTLRQIVNAPYYVPNELLR</sequence>
<evidence type="ECO:0000313" key="2">
    <source>
        <dbReference type="Proteomes" id="UP000092461"/>
    </source>
</evidence>
<keyword evidence="2" id="KW-1185">Reference proteome</keyword>
<accession>A0A1B0CG46</accession>
<reference evidence="1" key="1">
    <citation type="submission" date="2020-05" db="UniProtKB">
        <authorList>
            <consortium name="EnsemblMetazoa"/>
        </authorList>
    </citation>
    <scope>IDENTIFICATION</scope>
    <source>
        <strain evidence="1">Jacobina</strain>
    </source>
</reference>
<organism evidence="1 2">
    <name type="scientific">Lutzomyia longipalpis</name>
    <name type="common">Sand fly</name>
    <dbReference type="NCBI Taxonomy" id="7200"/>
    <lineage>
        <taxon>Eukaryota</taxon>
        <taxon>Metazoa</taxon>
        <taxon>Ecdysozoa</taxon>
        <taxon>Arthropoda</taxon>
        <taxon>Hexapoda</taxon>
        <taxon>Insecta</taxon>
        <taxon>Pterygota</taxon>
        <taxon>Neoptera</taxon>
        <taxon>Endopterygota</taxon>
        <taxon>Diptera</taxon>
        <taxon>Nematocera</taxon>
        <taxon>Psychodoidea</taxon>
        <taxon>Psychodidae</taxon>
        <taxon>Lutzomyia</taxon>
        <taxon>Lutzomyia</taxon>
    </lineage>
</organism>
<proteinExistence type="predicted"/>
<dbReference type="VEuPathDB" id="VectorBase:LLOJ003347"/>
<evidence type="ECO:0000313" key="1">
    <source>
        <dbReference type="EnsemblMetazoa" id="LLOJ003347-PA"/>
    </source>
</evidence>
<protein>
    <submittedName>
        <fullName evidence="1">Uncharacterized protein</fullName>
    </submittedName>
</protein>
<dbReference type="EMBL" id="AJWK01010742">
    <property type="status" value="NOT_ANNOTATED_CDS"/>
    <property type="molecule type" value="Genomic_DNA"/>
</dbReference>